<comment type="caution">
    <text evidence="1">The sequence shown here is derived from an EMBL/GenBank/DDBJ whole genome shotgun (WGS) entry which is preliminary data.</text>
</comment>
<dbReference type="AlphaFoldDB" id="A0A699JGC7"/>
<dbReference type="Gene3D" id="2.40.50.140">
    <property type="entry name" value="Nucleic acid-binding proteins"/>
    <property type="match status" value="1"/>
</dbReference>
<reference evidence="1" key="1">
    <citation type="journal article" date="2019" name="Sci. Rep.">
        <title>Draft genome of Tanacetum cinerariifolium, the natural source of mosquito coil.</title>
        <authorList>
            <person name="Yamashiro T."/>
            <person name="Shiraishi A."/>
            <person name="Satake H."/>
            <person name="Nakayama K."/>
        </authorList>
    </citation>
    <scope>NUCLEOTIDE SEQUENCE</scope>
</reference>
<accession>A0A699JGC7</accession>
<dbReference type="EMBL" id="BKCJ010404557">
    <property type="protein sequence ID" value="GFA32363.1"/>
    <property type="molecule type" value="Genomic_DNA"/>
</dbReference>
<protein>
    <submittedName>
        <fullName evidence="1">Uncharacterized protein</fullName>
    </submittedName>
</protein>
<dbReference type="PANTHER" id="PTHR47165:SF4">
    <property type="entry name" value="OS03G0429900 PROTEIN"/>
    <property type="match status" value="1"/>
</dbReference>
<organism evidence="1">
    <name type="scientific">Tanacetum cinerariifolium</name>
    <name type="common">Dalmatian daisy</name>
    <name type="synonym">Chrysanthemum cinerariifolium</name>
    <dbReference type="NCBI Taxonomy" id="118510"/>
    <lineage>
        <taxon>Eukaryota</taxon>
        <taxon>Viridiplantae</taxon>
        <taxon>Streptophyta</taxon>
        <taxon>Embryophyta</taxon>
        <taxon>Tracheophyta</taxon>
        <taxon>Spermatophyta</taxon>
        <taxon>Magnoliopsida</taxon>
        <taxon>eudicotyledons</taxon>
        <taxon>Gunneridae</taxon>
        <taxon>Pentapetalae</taxon>
        <taxon>asterids</taxon>
        <taxon>campanulids</taxon>
        <taxon>Asterales</taxon>
        <taxon>Asteraceae</taxon>
        <taxon>Asteroideae</taxon>
        <taxon>Anthemideae</taxon>
        <taxon>Anthemidinae</taxon>
        <taxon>Tanacetum</taxon>
    </lineage>
</organism>
<dbReference type="InterPro" id="IPR012340">
    <property type="entry name" value="NA-bd_OB-fold"/>
</dbReference>
<sequence>IWDVNAITGRYLSTDFVVCNSKGNMIHYSTKSNVVHNFLRMKEGGIYAVKNFVVVPNKDEYRIFKQDMFMLEFDGETTIRRVTLWGGLGDVLVERKTNHVGMCVVVLTGMSMKDYNNKLYLSSTSCTVIYDDDDIPCIQELKADSRPPRYTKLPTKNPSSIMSVRKLEIELTSFTLPIRDHVQQHKNRQEPKLMRRKWKDHGHLPKMTHLLHSHMTQFETDLLPDLPPWVARSRSRIIMR</sequence>
<feature type="non-terminal residue" evidence="1">
    <location>
        <position position="1"/>
    </location>
</feature>
<dbReference type="PANTHER" id="PTHR47165">
    <property type="entry name" value="OS03G0429900 PROTEIN"/>
    <property type="match status" value="1"/>
</dbReference>
<gene>
    <name evidence="1" type="ORF">Tci_604335</name>
</gene>
<evidence type="ECO:0000313" key="1">
    <source>
        <dbReference type="EMBL" id="GFA32363.1"/>
    </source>
</evidence>
<name>A0A699JGC7_TANCI</name>
<proteinExistence type="predicted"/>